<dbReference type="InterPro" id="IPR004360">
    <property type="entry name" value="Glyas_Fos-R_dOase_dom"/>
</dbReference>
<accession>A0A1T4V7D9</accession>
<evidence type="ECO:0000313" key="2">
    <source>
        <dbReference type="EMBL" id="SKA60895.1"/>
    </source>
</evidence>
<evidence type="ECO:0000259" key="1">
    <source>
        <dbReference type="Pfam" id="PF00903"/>
    </source>
</evidence>
<gene>
    <name evidence="2" type="ORF">SAMN02745213_00973</name>
</gene>
<dbReference type="SUPFAM" id="SSF54593">
    <property type="entry name" value="Glyoxalase/Bleomycin resistance protein/Dihydroxybiphenyl dioxygenase"/>
    <property type="match status" value="1"/>
</dbReference>
<dbReference type="Proteomes" id="UP000242432">
    <property type="component" value="Unassembled WGS sequence"/>
</dbReference>
<dbReference type="EMBL" id="FUXX01000012">
    <property type="protein sequence ID" value="SKA60895.1"/>
    <property type="molecule type" value="Genomic_DNA"/>
</dbReference>
<dbReference type="Pfam" id="PF00903">
    <property type="entry name" value="Glyoxalase"/>
    <property type="match status" value="1"/>
</dbReference>
<sequence>MVKEHAYLDHAAVTVADIEWTLAFFMDVFGMSVTRRKEADGRLLQVWLDGGIQLVASSDNAEIGQPDHLGIRVHDFKGTLSKMLSYEGVHSVEGKPEKWVQLPDGLLIELFPIEVSKQ</sequence>
<keyword evidence="3" id="KW-1185">Reference proteome</keyword>
<dbReference type="AlphaFoldDB" id="A0A1T4V7D9"/>
<feature type="domain" description="Glyoxalase/fosfomycin resistance/dioxygenase" evidence="1">
    <location>
        <begin position="8"/>
        <end position="65"/>
    </location>
</feature>
<organism evidence="2 3">
    <name type="scientific">Succinivibrio dextrinosolvens DSM 3072</name>
    <dbReference type="NCBI Taxonomy" id="1123324"/>
    <lineage>
        <taxon>Bacteria</taxon>
        <taxon>Pseudomonadati</taxon>
        <taxon>Pseudomonadota</taxon>
        <taxon>Gammaproteobacteria</taxon>
        <taxon>Aeromonadales</taxon>
        <taxon>Succinivibrionaceae</taxon>
        <taxon>Succinivibrio</taxon>
    </lineage>
</organism>
<reference evidence="3" key="1">
    <citation type="submission" date="2017-02" db="EMBL/GenBank/DDBJ databases">
        <authorList>
            <person name="Varghese N."/>
            <person name="Submissions S."/>
        </authorList>
    </citation>
    <scope>NUCLEOTIDE SEQUENCE [LARGE SCALE GENOMIC DNA]</scope>
    <source>
        <strain evidence="3">DSM 3072</strain>
    </source>
</reference>
<evidence type="ECO:0000313" key="3">
    <source>
        <dbReference type="Proteomes" id="UP000242432"/>
    </source>
</evidence>
<dbReference type="InterPro" id="IPR029068">
    <property type="entry name" value="Glyas_Bleomycin-R_OHBP_Dase"/>
</dbReference>
<name>A0A1T4V7D9_9GAMM</name>
<proteinExistence type="predicted"/>
<dbReference type="RefSeq" id="WP_078928493.1">
    <property type="nucleotide sequence ID" value="NZ_FUXX01000012.1"/>
</dbReference>
<protein>
    <recommendedName>
        <fullName evidence="1">Glyoxalase/fosfomycin resistance/dioxygenase domain-containing protein</fullName>
    </recommendedName>
</protein>
<dbReference type="Gene3D" id="3.10.180.10">
    <property type="entry name" value="2,3-Dihydroxybiphenyl 1,2-Dioxygenase, domain 1"/>
    <property type="match status" value="1"/>
</dbReference>